<feature type="domain" description="ParB-like N-terminal" evidence="2">
    <location>
        <begin position="10"/>
        <end position="116"/>
    </location>
</feature>
<evidence type="ECO:0000313" key="3">
    <source>
        <dbReference type="EMBL" id="PXF32078.1"/>
    </source>
</evidence>
<organism evidence="3 4">
    <name type="scientific">Pokkaliibacter plantistimulans</name>
    <dbReference type="NCBI Taxonomy" id="1635171"/>
    <lineage>
        <taxon>Bacteria</taxon>
        <taxon>Pseudomonadati</taxon>
        <taxon>Pseudomonadota</taxon>
        <taxon>Gammaproteobacteria</taxon>
        <taxon>Oceanospirillales</taxon>
        <taxon>Balneatrichaceae</taxon>
        <taxon>Pokkaliibacter</taxon>
    </lineage>
</organism>
<dbReference type="InterPro" id="IPR050336">
    <property type="entry name" value="Chromosome_partition/occlusion"/>
</dbReference>
<dbReference type="PANTHER" id="PTHR33375">
    <property type="entry name" value="CHROMOSOME-PARTITIONING PROTEIN PARB-RELATED"/>
    <property type="match status" value="1"/>
</dbReference>
<dbReference type="EMBL" id="LAPT01000025">
    <property type="protein sequence ID" value="PXF32078.1"/>
    <property type="molecule type" value="Genomic_DNA"/>
</dbReference>
<dbReference type="Pfam" id="PF02195">
    <property type="entry name" value="ParB_N"/>
    <property type="match status" value="1"/>
</dbReference>
<dbReference type="InterPro" id="IPR004437">
    <property type="entry name" value="ParB/RepB/Spo0J"/>
</dbReference>
<name>A0ABX5M2X4_9GAMM</name>
<reference evidence="3 4" key="1">
    <citation type="submission" date="2015-03" db="EMBL/GenBank/DDBJ databases">
        <authorList>
            <person name="Krishnan R."/>
            <person name="Midha S."/>
            <person name="Patil P.B."/>
            <person name="Rameshkumar N."/>
        </authorList>
    </citation>
    <scope>NUCLEOTIDE SEQUENCE [LARGE SCALE GENOMIC DNA]</scope>
    <source>
        <strain evidence="3 4">L1E11</strain>
    </source>
</reference>
<dbReference type="InterPro" id="IPR036086">
    <property type="entry name" value="ParB/Sulfiredoxin_sf"/>
</dbReference>
<keyword evidence="4" id="KW-1185">Reference proteome</keyword>
<evidence type="ECO:0000259" key="2">
    <source>
        <dbReference type="SMART" id="SM00470"/>
    </source>
</evidence>
<dbReference type="InterPro" id="IPR003115">
    <property type="entry name" value="ParB_N"/>
</dbReference>
<dbReference type="Gene3D" id="3.90.1530.30">
    <property type="match status" value="1"/>
</dbReference>
<evidence type="ECO:0000256" key="1">
    <source>
        <dbReference type="ARBA" id="ARBA00006295"/>
    </source>
</evidence>
<dbReference type="RefSeq" id="WP_165838334.1">
    <property type="nucleotide sequence ID" value="NZ_LAPT01000025.1"/>
</dbReference>
<dbReference type="Gene3D" id="1.10.10.2830">
    <property type="match status" value="1"/>
</dbReference>
<dbReference type="SUPFAM" id="SSF109709">
    <property type="entry name" value="KorB DNA-binding domain-like"/>
    <property type="match status" value="1"/>
</dbReference>
<gene>
    <name evidence="3" type="ORF">WH50_06365</name>
</gene>
<protein>
    <recommendedName>
        <fullName evidence="2">ParB-like N-terminal domain-containing protein</fullName>
    </recommendedName>
</protein>
<dbReference type="SMART" id="SM00470">
    <property type="entry name" value="ParB"/>
    <property type="match status" value="1"/>
</dbReference>
<sequence length="288" mass="32151">MQIENGIEVVYLATDKLFPDPNQDRDDTHSAHYQEHVKAIAESIKIEVQNPDGSVRRYGVRRPIEVEAENEEGLYKIIAGETRWRGATLAEEETVPCIIRTGHTLERRLDHVTDNALRKDLSLWQQARSIQRDQEEFGLSTDQVMVAHGINSKSRLSKIAAVFKLPEEAQELVKSGIINNVDAVYEVKGLKPDALQKLIKRVSKNENFSVALAKVKPKAKKEPNPDIKKKYSVSFTEEALALICMELDIDIEGQEPESAKAKLQAYVNDLSSSKGSGDDAQGGSSEQE</sequence>
<dbReference type="PANTHER" id="PTHR33375:SF1">
    <property type="entry name" value="CHROMOSOME-PARTITIONING PROTEIN PARB-RELATED"/>
    <property type="match status" value="1"/>
</dbReference>
<comment type="similarity">
    <text evidence="1">Belongs to the ParB family.</text>
</comment>
<evidence type="ECO:0000313" key="4">
    <source>
        <dbReference type="Proteomes" id="UP000248090"/>
    </source>
</evidence>
<dbReference type="NCBIfam" id="TIGR00180">
    <property type="entry name" value="parB_part"/>
    <property type="match status" value="1"/>
</dbReference>
<accession>A0ABX5M2X4</accession>
<dbReference type="SUPFAM" id="SSF110849">
    <property type="entry name" value="ParB/Sulfiredoxin"/>
    <property type="match status" value="1"/>
</dbReference>
<comment type="caution">
    <text evidence="3">The sequence shown here is derived from an EMBL/GenBank/DDBJ whole genome shotgun (WGS) entry which is preliminary data.</text>
</comment>
<dbReference type="Proteomes" id="UP000248090">
    <property type="component" value="Unassembled WGS sequence"/>
</dbReference>
<proteinExistence type="inferred from homology"/>